<reference evidence="2 3" key="1">
    <citation type="submission" date="2020-02" db="EMBL/GenBank/DDBJ databases">
        <authorList>
            <person name="Ma Q."/>
            <person name="Huang Y."/>
            <person name="Song X."/>
            <person name="Pei D."/>
        </authorList>
    </citation>
    <scope>NUCLEOTIDE SEQUENCE [LARGE SCALE GENOMIC DNA]</scope>
    <source>
        <strain evidence="2">Sxm20200214</strain>
        <tissue evidence="2">Leaf</tissue>
    </source>
</reference>
<protein>
    <recommendedName>
        <fullName evidence="4">Replication factor A C-terminal domain-containing protein</fullName>
    </recommendedName>
</protein>
<feature type="region of interest" description="Disordered" evidence="1">
    <location>
        <begin position="369"/>
        <end position="400"/>
    </location>
</feature>
<dbReference type="EMBL" id="JAAMPC010000006">
    <property type="protein sequence ID" value="KAG2307846.1"/>
    <property type="molecule type" value="Genomic_DNA"/>
</dbReference>
<dbReference type="CDD" id="cd04480">
    <property type="entry name" value="RPA1_DBD_A_like"/>
    <property type="match status" value="1"/>
</dbReference>
<dbReference type="PANTHER" id="PTHR47165:SF4">
    <property type="entry name" value="OS03G0429900 PROTEIN"/>
    <property type="match status" value="1"/>
</dbReference>
<accession>A0A8X7VAS5</accession>
<evidence type="ECO:0008006" key="4">
    <source>
        <dbReference type="Google" id="ProtNLM"/>
    </source>
</evidence>
<evidence type="ECO:0000313" key="2">
    <source>
        <dbReference type="EMBL" id="KAG2307846.1"/>
    </source>
</evidence>
<sequence>MSVEMLLIDEHSMVVQGSIPAARQLTFRRRLTEGSVYTLSEFDVTCNSSKFKLFDGPFSIRFNDGTAFEKIETPFKIIPTEYFRSGPYEQLLELATPANNSLVFISNVSIDVGFLISRVNVISYDNISDVIGELRATRSTITDRIPGAQRVMLTLRLERDVNVCVSMFDSLALAFHTKLDGYRKEPRIVLVTAINPKMVSGGGTDQSGSSPKVVHAQKIEPLTVAEINQYFITGDPQIIEFFCTAKVTEVQLSEGWCYIGCSGCSKKLVCEETSFTCVSCNETNAVAELRKLKYSLLYHTYRVVLSASDDTGTAALVGFDKEVAKLTHVIVSAAAQLVEGVEVPEPAVPQTVELGSDAIGAITRNVAEQATTSDGPLARRETGGEEQVDLEESVPKKARV</sequence>
<proteinExistence type="predicted"/>
<evidence type="ECO:0000313" key="3">
    <source>
        <dbReference type="Proteomes" id="UP000886595"/>
    </source>
</evidence>
<dbReference type="PANTHER" id="PTHR47165">
    <property type="entry name" value="OS03G0429900 PROTEIN"/>
    <property type="match status" value="1"/>
</dbReference>
<comment type="caution">
    <text evidence="2">The sequence shown here is derived from an EMBL/GenBank/DDBJ whole genome shotgun (WGS) entry which is preliminary data.</text>
</comment>
<organism evidence="2 3">
    <name type="scientific">Brassica carinata</name>
    <name type="common">Ethiopian mustard</name>
    <name type="synonym">Abyssinian cabbage</name>
    <dbReference type="NCBI Taxonomy" id="52824"/>
    <lineage>
        <taxon>Eukaryota</taxon>
        <taxon>Viridiplantae</taxon>
        <taxon>Streptophyta</taxon>
        <taxon>Embryophyta</taxon>
        <taxon>Tracheophyta</taxon>
        <taxon>Spermatophyta</taxon>
        <taxon>Magnoliopsida</taxon>
        <taxon>eudicotyledons</taxon>
        <taxon>Gunneridae</taxon>
        <taxon>Pentapetalae</taxon>
        <taxon>rosids</taxon>
        <taxon>malvids</taxon>
        <taxon>Brassicales</taxon>
        <taxon>Brassicaceae</taxon>
        <taxon>Brassiceae</taxon>
        <taxon>Brassica</taxon>
    </lineage>
</organism>
<keyword evidence="3" id="KW-1185">Reference proteome</keyword>
<gene>
    <name evidence="2" type="ORF">Bca52824_027594</name>
</gene>
<evidence type="ECO:0000256" key="1">
    <source>
        <dbReference type="SAM" id="MobiDB-lite"/>
    </source>
</evidence>
<dbReference type="InterPro" id="IPR012340">
    <property type="entry name" value="NA-bd_OB-fold"/>
</dbReference>
<dbReference type="OrthoDB" id="1110184at2759"/>
<dbReference type="Gene3D" id="2.40.50.140">
    <property type="entry name" value="Nucleic acid-binding proteins"/>
    <property type="match status" value="2"/>
</dbReference>
<dbReference type="SUPFAM" id="SSF50249">
    <property type="entry name" value="Nucleic acid-binding proteins"/>
    <property type="match status" value="1"/>
</dbReference>
<dbReference type="AlphaFoldDB" id="A0A8X7VAS5"/>
<name>A0A8X7VAS5_BRACI</name>
<dbReference type="Proteomes" id="UP000886595">
    <property type="component" value="Unassembled WGS sequence"/>
</dbReference>